<reference evidence="9 10" key="1">
    <citation type="submission" date="2019-03" db="EMBL/GenBank/DDBJ databases">
        <title>Genomic Encyclopedia of Type Strains, Phase III (KMG-III): the genomes of soil and plant-associated and newly described type strains.</title>
        <authorList>
            <person name="Whitman W."/>
        </authorList>
    </citation>
    <scope>NUCLEOTIDE SEQUENCE [LARGE SCALE GENOMIC DNA]</scope>
    <source>
        <strain evidence="9 10">CGMCC 1.7660</strain>
    </source>
</reference>
<dbReference type="RefSeq" id="WP_166645144.1">
    <property type="nucleotide sequence ID" value="NZ_SNYW01000009.1"/>
</dbReference>
<keyword evidence="3 6" id="KW-0479">Metal-binding</keyword>
<dbReference type="GO" id="GO:0009055">
    <property type="term" value="F:electron transfer activity"/>
    <property type="evidence" value="ECO:0007669"/>
    <property type="project" value="InterPro"/>
</dbReference>
<dbReference type="InterPro" id="IPR015984">
    <property type="entry name" value="Cyt_c_prime_subgr"/>
</dbReference>
<proteinExistence type="predicted"/>
<dbReference type="InterPro" id="IPR012127">
    <property type="entry name" value="Cyt_c_prime"/>
</dbReference>
<evidence type="ECO:0000313" key="9">
    <source>
        <dbReference type="EMBL" id="TDQ81440.1"/>
    </source>
</evidence>
<evidence type="ECO:0000256" key="7">
    <source>
        <dbReference type="PIRSR" id="PIRSR000027-2"/>
    </source>
</evidence>
<evidence type="ECO:0000256" key="2">
    <source>
        <dbReference type="ARBA" id="ARBA00022617"/>
    </source>
</evidence>
<organism evidence="9 10">
    <name type="scientific">Dongia mobilis</name>
    <dbReference type="NCBI Taxonomy" id="578943"/>
    <lineage>
        <taxon>Bacteria</taxon>
        <taxon>Pseudomonadati</taxon>
        <taxon>Pseudomonadota</taxon>
        <taxon>Alphaproteobacteria</taxon>
        <taxon>Rhodospirillales</taxon>
        <taxon>Dongiaceae</taxon>
        <taxon>Dongia</taxon>
    </lineage>
</organism>
<dbReference type="InterPro" id="IPR010980">
    <property type="entry name" value="Cyt_c/b562"/>
</dbReference>
<dbReference type="InterPro" id="IPR002321">
    <property type="entry name" value="Cyt_c_II"/>
</dbReference>
<dbReference type="GO" id="GO:0022900">
    <property type="term" value="P:electron transport chain"/>
    <property type="evidence" value="ECO:0007669"/>
    <property type="project" value="InterPro"/>
</dbReference>
<evidence type="ECO:0000313" key="10">
    <source>
        <dbReference type="Proteomes" id="UP000295783"/>
    </source>
</evidence>
<comment type="caution">
    <text evidence="9">The sequence shown here is derived from an EMBL/GenBank/DDBJ whole genome shotgun (WGS) entry which is preliminary data.</text>
</comment>
<dbReference type="Pfam" id="PF01322">
    <property type="entry name" value="Cytochrom_C_2"/>
    <property type="match status" value="1"/>
</dbReference>
<keyword evidence="2 7" id="KW-0349">Heme</keyword>
<comment type="PTM">
    <text evidence="7">Binds 1 heme group per subunit.</text>
</comment>
<dbReference type="AlphaFoldDB" id="A0A4R6WQB3"/>
<keyword evidence="1" id="KW-0813">Transport</keyword>
<evidence type="ECO:0000256" key="4">
    <source>
        <dbReference type="ARBA" id="ARBA00022982"/>
    </source>
</evidence>
<feature type="binding site" description="covalent" evidence="7">
    <location>
        <position position="136"/>
    </location>
    <ligand>
        <name>heme c</name>
        <dbReference type="ChEBI" id="CHEBI:61717"/>
    </ligand>
</feature>
<feature type="chain" id="PRO_5020905210" evidence="8">
    <location>
        <begin position="27"/>
        <end position="145"/>
    </location>
</feature>
<dbReference type="PRINTS" id="PR00608">
    <property type="entry name" value="CYTCHROMECII"/>
</dbReference>
<dbReference type="EMBL" id="SNYW01000009">
    <property type="protein sequence ID" value="TDQ81440.1"/>
    <property type="molecule type" value="Genomic_DNA"/>
</dbReference>
<dbReference type="GO" id="GO:0020037">
    <property type="term" value="F:heme binding"/>
    <property type="evidence" value="ECO:0007669"/>
    <property type="project" value="InterPro"/>
</dbReference>
<evidence type="ECO:0000256" key="1">
    <source>
        <dbReference type="ARBA" id="ARBA00022448"/>
    </source>
</evidence>
<feature type="binding site" description="covalent" evidence="7">
    <location>
        <position position="139"/>
    </location>
    <ligand>
        <name>heme c</name>
        <dbReference type="ChEBI" id="CHEBI:61717"/>
    </ligand>
</feature>
<dbReference type="Proteomes" id="UP000295783">
    <property type="component" value="Unassembled WGS sequence"/>
</dbReference>
<gene>
    <name evidence="9" type="ORF">A8950_2508</name>
</gene>
<dbReference type="PROSITE" id="PS51009">
    <property type="entry name" value="CYTCII"/>
    <property type="match status" value="1"/>
</dbReference>
<dbReference type="Gene3D" id="1.20.120.10">
    <property type="entry name" value="Cytochrome c/b562"/>
    <property type="match status" value="1"/>
</dbReference>
<accession>A0A4R6WQB3</accession>
<dbReference type="GO" id="GO:0005506">
    <property type="term" value="F:iron ion binding"/>
    <property type="evidence" value="ECO:0007669"/>
    <property type="project" value="InterPro"/>
</dbReference>
<dbReference type="PIRSF" id="PIRSF000027">
    <property type="entry name" value="Cytc_c_prime"/>
    <property type="match status" value="1"/>
</dbReference>
<dbReference type="GO" id="GO:0042597">
    <property type="term" value="C:periplasmic space"/>
    <property type="evidence" value="ECO:0007669"/>
    <property type="project" value="InterPro"/>
</dbReference>
<evidence type="ECO:0000256" key="5">
    <source>
        <dbReference type="ARBA" id="ARBA00023004"/>
    </source>
</evidence>
<protein>
    <submittedName>
        <fullName evidence="9">Cytochrome c556</fullName>
    </submittedName>
</protein>
<evidence type="ECO:0000256" key="6">
    <source>
        <dbReference type="PIRSR" id="PIRSR000027-1"/>
    </source>
</evidence>
<sequence>MRKSTISATILAVLIGVAGSISLVQADDAILAQREQAMKGMGAQMKTIKDLVGSGGPAGDVVAPAQKIAEIAATIPGLFPEGSGGDEVRPEIWQNWNDFVAKAQALGNEATMLAAAAEGGDMATVGAQFEKVGGACSACHKAYRE</sequence>
<keyword evidence="8" id="KW-0732">Signal</keyword>
<keyword evidence="4" id="KW-0249">Electron transport</keyword>
<name>A0A4R6WQB3_9PROT</name>
<keyword evidence="10" id="KW-1185">Reference proteome</keyword>
<keyword evidence="5 6" id="KW-0408">Iron</keyword>
<feature type="binding site" description="axial binding residue" evidence="6">
    <location>
        <position position="140"/>
    </location>
    <ligand>
        <name>heme c</name>
        <dbReference type="ChEBI" id="CHEBI:61717"/>
    </ligand>
    <ligandPart>
        <name>Fe</name>
        <dbReference type="ChEBI" id="CHEBI:18248"/>
    </ligandPart>
</feature>
<feature type="signal peptide" evidence="8">
    <location>
        <begin position="1"/>
        <end position="26"/>
    </location>
</feature>
<evidence type="ECO:0000256" key="3">
    <source>
        <dbReference type="ARBA" id="ARBA00022723"/>
    </source>
</evidence>
<dbReference type="SUPFAM" id="SSF47175">
    <property type="entry name" value="Cytochromes"/>
    <property type="match status" value="1"/>
</dbReference>
<evidence type="ECO:0000256" key="8">
    <source>
        <dbReference type="SAM" id="SignalP"/>
    </source>
</evidence>